<reference evidence="3" key="1">
    <citation type="journal article" date="2023" name="Mol. Phylogenet. Evol.">
        <title>Genome-scale phylogeny and comparative genomics of the fungal order Sordariales.</title>
        <authorList>
            <person name="Hensen N."/>
            <person name="Bonometti L."/>
            <person name="Westerberg I."/>
            <person name="Brannstrom I.O."/>
            <person name="Guillou S."/>
            <person name="Cros-Aarteil S."/>
            <person name="Calhoun S."/>
            <person name="Haridas S."/>
            <person name="Kuo A."/>
            <person name="Mondo S."/>
            <person name="Pangilinan J."/>
            <person name="Riley R."/>
            <person name="LaButti K."/>
            <person name="Andreopoulos B."/>
            <person name="Lipzen A."/>
            <person name="Chen C."/>
            <person name="Yan M."/>
            <person name="Daum C."/>
            <person name="Ng V."/>
            <person name="Clum A."/>
            <person name="Steindorff A."/>
            <person name="Ohm R.A."/>
            <person name="Martin F."/>
            <person name="Silar P."/>
            <person name="Natvig D.O."/>
            <person name="Lalanne C."/>
            <person name="Gautier V."/>
            <person name="Ament-Velasquez S.L."/>
            <person name="Kruys A."/>
            <person name="Hutchinson M.I."/>
            <person name="Powell A.J."/>
            <person name="Barry K."/>
            <person name="Miller A.N."/>
            <person name="Grigoriev I.V."/>
            <person name="Debuchy R."/>
            <person name="Gladieux P."/>
            <person name="Hiltunen Thoren M."/>
            <person name="Johannesson H."/>
        </authorList>
    </citation>
    <scope>NUCLEOTIDE SEQUENCE</scope>
    <source>
        <strain evidence="3">SMH4131-1</strain>
    </source>
</reference>
<sequence>MEGHEKRSLEDEDNLVPKLAKRINAGGEPSATAVPVAVNGDNGIESRVMITMPDDEARSDQAPSSLHVAEPGSITNPYVVEPDSPASSPPPATSIANDGTHSTKTATSSPPPDVFCGQVHITEQGRSGSSLKKQMRNRARDKAVQHESIISTTKKVILVAYVDGSAKDENGVVSWAVVWRRFAPGHPDDGKVIGMAWHAAGVCSNVAESLAMLQGVEILTRELERAAVLARRNYWDEIGGRNREAKIVLFSDSMAVLETVNRLTKEDHNVPNHGKGYLARRIAQSSQRLLDNEAGLSIDLSLYWVPGHCNQCRHHQLADQLSRRARENCTNLSIVEEAPNVNKQGAFIKGIYEHEYRKMRTAIYNGPKNISASVGARGRNGVPFHASAHENPPRIPTLPPSLEDENRDNESLRYVRRLLSTDLDAEEAVHVGATADSEATQLVVFQKAFKRGAEDNLENESNAKRPRIQYPRTFINDGKTTFFRYELD</sequence>
<dbReference type="InterPro" id="IPR012337">
    <property type="entry name" value="RNaseH-like_sf"/>
</dbReference>
<reference evidence="3" key="2">
    <citation type="submission" date="2023-06" db="EMBL/GenBank/DDBJ databases">
        <authorList>
            <consortium name="Lawrence Berkeley National Laboratory"/>
            <person name="Haridas S."/>
            <person name="Hensen N."/>
            <person name="Bonometti L."/>
            <person name="Westerberg I."/>
            <person name="Brannstrom I.O."/>
            <person name="Guillou S."/>
            <person name="Cros-Aarteil S."/>
            <person name="Calhoun S."/>
            <person name="Kuo A."/>
            <person name="Mondo S."/>
            <person name="Pangilinan J."/>
            <person name="Riley R."/>
            <person name="Labutti K."/>
            <person name="Andreopoulos B."/>
            <person name="Lipzen A."/>
            <person name="Chen C."/>
            <person name="Yanf M."/>
            <person name="Daum C."/>
            <person name="Ng V."/>
            <person name="Clum A."/>
            <person name="Steindorff A."/>
            <person name="Ohm R."/>
            <person name="Martin F."/>
            <person name="Silar P."/>
            <person name="Natvig D."/>
            <person name="Lalanne C."/>
            <person name="Gautier V."/>
            <person name="Ament-Velasquez S.L."/>
            <person name="Kruys A."/>
            <person name="Hutchinson M.I."/>
            <person name="Powell A.J."/>
            <person name="Barry K."/>
            <person name="Miller A.N."/>
            <person name="Grigoriev I.V."/>
            <person name="Debuchy R."/>
            <person name="Gladieux P."/>
            <person name="Thoren M.H."/>
            <person name="Johannesson H."/>
        </authorList>
    </citation>
    <scope>NUCLEOTIDE SEQUENCE</scope>
    <source>
        <strain evidence="3">SMH4131-1</strain>
    </source>
</reference>
<evidence type="ECO:0000313" key="3">
    <source>
        <dbReference type="EMBL" id="KAK3319674.1"/>
    </source>
</evidence>
<organism evidence="3 4">
    <name type="scientific">Cercophora scortea</name>
    <dbReference type="NCBI Taxonomy" id="314031"/>
    <lineage>
        <taxon>Eukaryota</taxon>
        <taxon>Fungi</taxon>
        <taxon>Dikarya</taxon>
        <taxon>Ascomycota</taxon>
        <taxon>Pezizomycotina</taxon>
        <taxon>Sordariomycetes</taxon>
        <taxon>Sordariomycetidae</taxon>
        <taxon>Sordariales</taxon>
        <taxon>Lasiosphaeriaceae</taxon>
        <taxon>Cercophora</taxon>
    </lineage>
</organism>
<dbReference type="EMBL" id="JAUEPO010000006">
    <property type="protein sequence ID" value="KAK3319674.1"/>
    <property type="molecule type" value="Genomic_DNA"/>
</dbReference>
<feature type="region of interest" description="Disordered" evidence="1">
    <location>
        <begin position="384"/>
        <end position="407"/>
    </location>
</feature>
<protein>
    <recommendedName>
        <fullName evidence="2">RNase H type-1 domain-containing protein</fullName>
    </recommendedName>
</protein>
<dbReference type="PROSITE" id="PS50879">
    <property type="entry name" value="RNASE_H_1"/>
    <property type="match status" value="1"/>
</dbReference>
<keyword evidence="4" id="KW-1185">Reference proteome</keyword>
<dbReference type="InterPro" id="IPR002156">
    <property type="entry name" value="RNaseH_domain"/>
</dbReference>
<dbReference type="Gene3D" id="3.30.420.10">
    <property type="entry name" value="Ribonuclease H-like superfamily/Ribonuclease H"/>
    <property type="match status" value="1"/>
</dbReference>
<comment type="caution">
    <text evidence="3">The sequence shown here is derived from an EMBL/GenBank/DDBJ whole genome shotgun (WGS) entry which is preliminary data.</text>
</comment>
<dbReference type="AlphaFoldDB" id="A0AAE0I6V2"/>
<dbReference type="GO" id="GO:0004523">
    <property type="term" value="F:RNA-DNA hybrid ribonuclease activity"/>
    <property type="evidence" value="ECO:0007669"/>
    <property type="project" value="InterPro"/>
</dbReference>
<feature type="region of interest" description="Disordered" evidence="1">
    <location>
        <begin position="20"/>
        <end position="143"/>
    </location>
</feature>
<dbReference type="Proteomes" id="UP001286456">
    <property type="component" value="Unassembled WGS sequence"/>
</dbReference>
<name>A0AAE0I6V2_9PEZI</name>
<proteinExistence type="predicted"/>
<evidence type="ECO:0000259" key="2">
    <source>
        <dbReference type="PROSITE" id="PS50879"/>
    </source>
</evidence>
<accession>A0AAE0I6V2</accession>
<feature type="compositionally biased region" description="Polar residues" evidence="1">
    <location>
        <begin position="95"/>
        <end position="108"/>
    </location>
</feature>
<gene>
    <name evidence="3" type="ORF">B0T19DRAFT_478765</name>
</gene>
<evidence type="ECO:0000313" key="4">
    <source>
        <dbReference type="Proteomes" id="UP001286456"/>
    </source>
</evidence>
<evidence type="ECO:0000256" key="1">
    <source>
        <dbReference type="SAM" id="MobiDB-lite"/>
    </source>
</evidence>
<dbReference type="InterPro" id="IPR036397">
    <property type="entry name" value="RNaseH_sf"/>
</dbReference>
<feature type="domain" description="RNase H type-1" evidence="2">
    <location>
        <begin position="154"/>
        <end position="327"/>
    </location>
</feature>
<dbReference type="SUPFAM" id="SSF53098">
    <property type="entry name" value="Ribonuclease H-like"/>
    <property type="match status" value="1"/>
</dbReference>
<dbReference type="GO" id="GO:0003676">
    <property type="term" value="F:nucleic acid binding"/>
    <property type="evidence" value="ECO:0007669"/>
    <property type="project" value="InterPro"/>
</dbReference>